<proteinExistence type="evidence at transcript level"/>
<dbReference type="InterPro" id="IPR012265">
    <property type="entry name" value="Ptpn1/Ptpn2"/>
</dbReference>
<dbReference type="SMART" id="SM00404">
    <property type="entry name" value="PTPc_motif"/>
    <property type="match status" value="1"/>
</dbReference>
<keyword evidence="15" id="KW-0675">Receptor</keyword>
<organism evidence="15">
    <name type="scientific">Schistocerca gregaria</name>
    <name type="common">Desert locust</name>
    <name type="synonym">Gryllus gregarius</name>
    <dbReference type="NCBI Taxonomy" id="7010"/>
    <lineage>
        <taxon>Eukaryota</taxon>
        <taxon>Metazoa</taxon>
        <taxon>Ecdysozoa</taxon>
        <taxon>Arthropoda</taxon>
        <taxon>Hexapoda</taxon>
        <taxon>Insecta</taxon>
        <taxon>Pterygota</taxon>
        <taxon>Neoptera</taxon>
        <taxon>Polyneoptera</taxon>
        <taxon>Orthoptera</taxon>
        <taxon>Caelifera</taxon>
        <taxon>Acrididea</taxon>
        <taxon>Acridomorpha</taxon>
        <taxon>Acridoidea</taxon>
        <taxon>Acrididae</taxon>
        <taxon>Cyrtacanthacridinae</taxon>
        <taxon>Schistocerca</taxon>
    </lineage>
</organism>
<reference evidence="15" key="1">
    <citation type="journal article" date="2021" name="J. Neurophysiol.">
        <title>Gene transcription changes in a locust model of noise-induced deafness.</title>
        <authorList>
            <person name="French A.S."/>
            <person name="Warren B."/>
        </authorList>
    </citation>
    <scope>NUCLEOTIDE SEQUENCE</scope>
</reference>
<feature type="region of interest" description="Disordered" evidence="12">
    <location>
        <begin position="304"/>
        <end position="401"/>
    </location>
</feature>
<dbReference type="InterPro" id="IPR051985">
    <property type="entry name" value="NR_tyrosine_phosphatase"/>
</dbReference>
<evidence type="ECO:0000313" key="15">
    <source>
        <dbReference type="EMBL" id="QVD39461.1"/>
    </source>
</evidence>
<keyword evidence="7" id="KW-0256">Endoplasmic reticulum</keyword>
<dbReference type="OrthoDB" id="9450131at2759"/>
<evidence type="ECO:0000256" key="9">
    <source>
        <dbReference type="ARBA" id="ARBA00023136"/>
    </source>
</evidence>
<dbReference type="GO" id="GO:0048666">
    <property type="term" value="P:neuron development"/>
    <property type="evidence" value="ECO:0007669"/>
    <property type="project" value="UniProtKB-ARBA"/>
</dbReference>
<dbReference type="EMBL" id="MW962695">
    <property type="protein sequence ID" value="QVD39461.1"/>
    <property type="molecule type" value="mRNA"/>
</dbReference>
<dbReference type="InterPro" id="IPR029021">
    <property type="entry name" value="Prot-tyrosine_phosphatase-like"/>
</dbReference>
<evidence type="ECO:0000256" key="5">
    <source>
        <dbReference type="ARBA" id="ARBA00022553"/>
    </source>
</evidence>
<sequence length="454" mass="51830">MSRTPGKNNIEAEFVQIDSIRAWTQLYQRIRDESLNNDYTLIEAKKAENKNLNRYRDVSPYDHSRVVLTKGSCNYINANLITMERAHRRYILTQGPLPHTTGHFWLMIWEQKCKAVLMLNRIIEKNQVKCHQYWPSGTKPGVDDRLELKDVGLVVEFVSETEASYYTTRVLRLIDEVTGESRQILQFHYTTWPDFGVPESPTAFLNFLTVVRQSGALDQNVGPPVVHCSAGIGRSGTFCLVDSCLVLIEENGLDSVNVVDVLLEMRKFRMGLIQTPDQLRFSYLAIIEGAKKLINNNPLHDYNNVEDTSLNHHDGSTEETSADEDDTDEPPPLPPPRGDSLTRSKLATNNHGGFEANKPLPVEPEVSPEQESVERLLDSALQDKEASDDTPQLRHRRHERQERLLRLTGRIREIKRKQEAAERSDQLWRPSKKRRKSNTEEAVSSCDSGSSKQQ</sequence>
<feature type="compositionally biased region" description="Basic and acidic residues" evidence="12">
    <location>
        <begin position="415"/>
        <end position="426"/>
    </location>
</feature>
<accession>A0A8E5NJ87</accession>
<feature type="region of interest" description="Disordered" evidence="12">
    <location>
        <begin position="415"/>
        <end position="454"/>
    </location>
</feature>
<evidence type="ECO:0000256" key="3">
    <source>
        <dbReference type="ARBA" id="ARBA00009701"/>
    </source>
</evidence>
<dbReference type="InterPro" id="IPR016130">
    <property type="entry name" value="Tyr_Pase_AS"/>
</dbReference>
<feature type="compositionally biased region" description="Basic and acidic residues" evidence="12">
    <location>
        <begin position="372"/>
        <end position="387"/>
    </location>
</feature>
<dbReference type="Gene3D" id="3.90.190.10">
    <property type="entry name" value="Protein tyrosine phosphatase superfamily"/>
    <property type="match status" value="1"/>
</dbReference>
<feature type="compositionally biased region" description="Polar residues" evidence="12">
    <location>
        <begin position="440"/>
        <end position="454"/>
    </location>
</feature>
<evidence type="ECO:0000256" key="1">
    <source>
        <dbReference type="ARBA" id="ARBA00004240"/>
    </source>
</evidence>
<evidence type="ECO:0000256" key="4">
    <source>
        <dbReference type="ARBA" id="ARBA00013064"/>
    </source>
</evidence>
<feature type="domain" description="Tyrosine specific protein phosphatases" evidence="14">
    <location>
        <begin position="205"/>
        <end position="280"/>
    </location>
</feature>
<evidence type="ECO:0000256" key="12">
    <source>
        <dbReference type="SAM" id="MobiDB-lite"/>
    </source>
</evidence>
<dbReference type="Pfam" id="PF00102">
    <property type="entry name" value="Y_phosphatase"/>
    <property type="match status" value="1"/>
</dbReference>
<feature type="compositionally biased region" description="Acidic residues" evidence="12">
    <location>
        <begin position="320"/>
        <end position="329"/>
    </location>
</feature>
<dbReference type="RefSeq" id="XP_049864768.1">
    <property type="nucleotide sequence ID" value="XM_050008811.1"/>
</dbReference>
<dbReference type="PROSITE" id="PS50056">
    <property type="entry name" value="TYR_PHOSPHATASE_2"/>
    <property type="match status" value="1"/>
</dbReference>
<evidence type="ECO:0000259" key="13">
    <source>
        <dbReference type="PROSITE" id="PS50055"/>
    </source>
</evidence>
<evidence type="ECO:0000256" key="2">
    <source>
        <dbReference type="ARBA" id="ARBA00004308"/>
    </source>
</evidence>
<dbReference type="GeneID" id="126365991"/>
<dbReference type="EC" id="3.1.3.48" evidence="4"/>
<dbReference type="GO" id="GO:0046426">
    <property type="term" value="P:negative regulation of receptor signaling pathway via JAK-STAT"/>
    <property type="evidence" value="ECO:0007669"/>
    <property type="project" value="TreeGrafter"/>
</dbReference>
<name>A0A8E5NJ87_SCHGR</name>
<dbReference type="PANTHER" id="PTHR46047:SF3">
    <property type="entry name" value="TYROSINE-PROTEIN PHOSPHATASE NON-RECEPTOR TYPE 61F"/>
    <property type="match status" value="1"/>
</dbReference>
<comment type="subcellular location">
    <subcellularLocation>
        <location evidence="2">Endomembrane system</location>
    </subcellularLocation>
    <subcellularLocation>
        <location evidence="1">Endoplasmic reticulum</location>
    </subcellularLocation>
</comment>
<dbReference type="InterPro" id="IPR000242">
    <property type="entry name" value="PTP_cat"/>
</dbReference>
<evidence type="ECO:0000256" key="11">
    <source>
        <dbReference type="PIRSR" id="PIRSR000926-2"/>
    </source>
</evidence>
<protein>
    <recommendedName>
        <fullName evidence="4">protein-tyrosine-phosphatase</fullName>
        <ecNumber evidence="4">3.1.3.48</ecNumber>
    </recommendedName>
</protein>
<dbReference type="GO" id="GO:0005634">
    <property type="term" value="C:nucleus"/>
    <property type="evidence" value="ECO:0007669"/>
    <property type="project" value="TreeGrafter"/>
</dbReference>
<dbReference type="SUPFAM" id="SSF52799">
    <property type="entry name" value="(Phosphotyrosine protein) phosphatases II"/>
    <property type="match status" value="1"/>
</dbReference>
<evidence type="ECO:0000256" key="10">
    <source>
        <dbReference type="PIRSR" id="PIRSR000926-1"/>
    </source>
</evidence>
<feature type="binding site" evidence="11">
    <location>
        <position position="194"/>
    </location>
    <ligand>
        <name>substrate</name>
    </ligand>
</feature>
<dbReference type="InterPro" id="IPR003595">
    <property type="entry name" value="Tyr_Pase_cat"/>
</dbReference>
<keyword evidence="5" id="KW-0597">Phosphoprotein</keyword>
<dbReference type="InterPro" id="IPR000387">
    <property type="entry name" value="Tyr_Pase_dom"/>
</dbReference>
<dbReference type="GO" id="GO:0019901">
    <property type="term" value="F:protein kinase binding"/>
    <property type="evidence" value="ECO:0007669"/>
    <property type="project" value="TreeGrafter"/>
</dbReference>
<dbReference type="SMART" id="SM00194">
    <property type="entry name" value="PTPc"/>
    <property type="match status" value="1"/>
</dbReference>
<dbReference type="AlphaFoldDB" id="A0A8E5NJ87"/>
<evidence type="ECO:0000256" key="8">
    <source>
        <dbReference type="ARBA" id="ARBA00022912"/>
    </source>
</evidence>
<keyword evidence="6" id="KW-0378">Hydrolase</keyword>
<dbReference type="PROSITE" id="PS00383">
    <property type="entry name" value="TYR_PHOSPHATASE_1"/>
    <property type="match status" value="1"/>
</dbReference>
<dbReference type="PROSITE" id="PS50055">
    <property type="entry name" value="TYR_PHOSPHATASE_PTP"/>
    <property type="match status" value="1"/>
</dbReference>
<dbReference type="CDD" id="cd14545">
    <property type="entry name" value="PTPc-N1_2"/>
    <property type="match status" value="1"/>
</dbReference>
<keyword evidence="8" id="KW-0904">Protein phosphatase</keyword>
<feature type="domain" description="Tyrosine-protein phosphatase" evidence="13">
    <location>
        <begin position="10"/>
        <end position="289"/>
    </location>
</feature>
<dbReference type="PIRSF" id="PIRSF000926">
    <property type="entry name" value="Tyr-Ptase_nr1"/>
    <property type="match status" value="1"/>
</dbReference>
<evidence type="ECO:0000256" key="6">
    <source>
        <dbReference type="ARBA" id="ARBA00022801"/>
    </source>
</evidence>
<feature type="binding site" evidence="11">
    <location>
        <begin position="228"/>
        <end position="234"/>
    </location>
    <ligand>
        <name>substrate</name>
    </ligand>
</feature>
<dbReference type="GO" id="GO:0070373">
    <property type="term" value="P:negative regulation of ERK1 and ERK2 cascade"/>
    <property type="evidence" value="ECO:0007669"/>
    <property type="project" value="TreeGrafter"/>
</dbReference>
<feature type="active site" description="Phosphocysteine intermediate" evidence="10">
    <location>
        <position position="228"/>
    </location>
</feature>
<evidence type="ECO:0000256" key="7">
    <source>
        <dbReference type="ARBA" id="ARBA00022824"/>
    </source>
</evidence>
<evidence type="ECO:0000259" key="14">
    <source>
        <dbReference type="PROSITE" id="PS50056"/>
    </source>
</evidence>
<dbReference type="PANTHER" id="PTHR46047">
    <property type="entry name" value="TYROSINE-PROTEIN PHOSPHATASE NON-RECEPTOR TYPE 61F"/>
    <property type="match status" value="1"/>
</dbReference>
<dbReference type="GO" id="GO:0005783">
    <property type="term" value="C:endoplasmic reticulum"/>
    <property type="evidence" value="ECO:0007669"/>
    <property type="project" value="UniProtKB-SubCell"/>
</dbReference>
<keyword evidence="9" id="KW-0472">Membrane</keyword>
<feature type="binding site" evidence="11">
    <location>
        <position position="274"/>
    </location>
    <ligand>
        <name>substrate</name>
    </ligand>
</feature>
<dbReference type="GO" id="GO:0004726">
    <property type="term" value="F:non-membrane spanning protein tyrosine phosphatase activity"/>
    <property type="evidence" value="ECO:0007669"/>
    <property type="project" value="TreeGrafter"/>
</dbReference>
<comment type="similarity">
    <text evidence="3">Belongs to the protein-tyrosine phosphatase family. Non-receptor class 1 subfamily.</text>
</comment>
<dbReference type="PRINTS" id="PR00700">
    <property type="entry name" value="PRTYPHPHTASE"/>
</dbReference>